<dbReference type="GO" id="GO:0005634">
    <property type="term" value="C:nucleus"/>
    <property type="evidence" value="ECO:0007669"/>
    <property type="project" value="TreeGrafter"/>
</dbReference>
<reference evidence="5 6" key="1">
    <citation type="journal article" date="2023" name="Elife">
        <title>Identification of key yeast species and microbe-microbe interactions impacting larval growth of Drosophila in the wild.</title>
        <authorList>
            <person name="Mure A."/>
            <person name="Sugiura Y."/>
            <person name="Maeda R."/>
            <person name="Honda K."/>
            <person name="Sakurai N."/>
            <person name="Takahashi Y."/>
            <person name="Watada M."/>
            <person name="Katoh T."/>
            <person name="Gotoh A."/>
            <person name="Gotoh Y."/>
            <person name="Taniguchi I."/>
            <person name="Nakamura K."/>
            <person name="Hayashi T."/>
            <person name="Katayama T."/>
            <person name="Uemura T."/>
            <person name="Hattori Y."/>
        </authorList>
    </citation>
    <scope>NUCLEOTIDE SEQUENCE [LARGE SCALE GENOMIC DNA]</scope>
    <source>
        <strain evidence="5 6">SC-9</strain>
    </source>
</reference>
<dbReference type="InterPro" id="IPR023696">
    <property type="entry name" value="Ureohydrolase_dom_sf"/>
</dbReference>
<comment type="similarity">
    <text evidence="4">Belongs to the arginase family.</text>
</comment>
<dbReference type="CDD" id="cd09999">
    <property type="entry name" value="Arginase-like_1"/>
    <property type="match status" value="1"/>
</dbReference>
<dbReference type="RefSeq" id="XP_064850551.1">
    <property type="nucleotide sequence ID" value="XM_064994479.1"/>
</dbReference>
<evidence type="ECO:0008006" key="7">
    <source>
        <dbReference type="Google" id="ProtNLM"/>
    </source>
</evidence>
<comment type="caution">
    <text evidence="5">The sequence shown here is derived from an EMBL/GenBank/DDBJ whole genome shotgun (WGS) entry which is preliminary data.</text>
</comment>
<dbReference type="GeneID" id="90071530"/>
<dbReference type="Gene3D" id="3.40.800.10">
    <property type="entry name" value="Ureohydrolase domain"/>
    <property type="match status" value="1"/>
</dbReference>
<keyword evidence="2" id="KW-0378">Hydrolase</keyword>
<dbReference type="InterPro" id="IPR006035">
    <property type="entry name" value="Ureohydrolase"/>
</dbReference>
<dbReference type="Proteomes" id="UP001360560">
    <property type="component" value="Unassembled WGS sequence"/>
</dbReference>
<dbReference type="AlphaFoldDB" id="A0AAV5QFV8"/>
<sequence length="297" mass="33161">MAAKNSLRLVYPQWQGGNSPLYHFGSQLLNFLAPPTKGPVEVVGVETPEEAKEYEVKDKIFAKDQILVQHNNAKAAIAKHDPDSLVILGGDCSMDLVPFSYLLQKYDDLAILWVDAHPDIMTAEHYQNSHAHVLGNLMGHGDKDLVKLVPKVVPHEKVIYAGLQKTSDFETEFIKKYNIKHANDKELAENSDVIIKYLKETGAKHVAIHLDLDVLDPTLYRDLLPCSTISSHVWDEVPFGKMKLAEVSRLLNDVSKVVEIVGLGIAEHHPYDAYNLRNLLSSLPLIGEPETNTFKAV</sequence>
<evidence type="ECO:0000256" key="2">
    <source>
        <dbReference type="ARBA" id="ARBA00022801"/>
    </source>
</evidence>
<name>A0AAV5QFV8_9ASCO</name>
<evidence type="ECO:0000256" key="4">
    <source>
        <dbReference type="PROSITE-ProRule" id="PRU00742"/>
    </source>
</evidence>
<dbReference type="PANTHER" id="PTHR43782:SF3">
    <property type="entry name" value="ARGINASE"/>
    <property type="match status" value="1"/>
</dbReference>
<evidence type="ECO:0000313" key="6">
    <source>
        <dbReference type="Proteomes" id="UP001360560"/>
    </source>
</evidence>
<evidence type="ECO:0000256" key="3">
    <source>
        <dbReference type="ARBA" id="ARBA00023211"/>
    </source>
</evidence>
<keyword evidence="1" id="KW-0479">Metal-binding</keyword>
<dbReference type="EMBL" id="BTFZ01000002">
    <property type="protein sequence ID" value="GMM33551.1"/>
    <property type="molecule type" value="Genomic_DNA"/>
</dbReference>
<dbReference type="PROSITE" id="PS51409">
    <property type="entry name" value="ARGINASE_2"/>
    <property type="match status" value="1"/>
</dbReference>
<gene>
    <name evidence="5" type="ORF">DASC09_008760</name>
</gene>
<keyword evidence="3" id="KW-0464">Manganese</keyword>
<protein>
    <recommendedName>
        <fullName evidence="7">Arginase</fullName>
    </recommendedName>
</protein>
<dbReference type="SUPFAM" id="SSF52768">
    <property type="entry name" value="Arginase/deacetylase"/>
    <property type="match status" value="1"/>
</dbReference>
<dbReference type="Pfam" id="PF00491">
    <property type="entry name" value="Arginase"/>
    <property type="match status" value="1"/>
</dbReference>
<organism evidence="5 6">
    <name type="scientific">Saccharomycopsis crataegensis</name>
    <dbReference type="NCBI Taxonomy" id="43959"/>
    <lineage>
        <taxon>Eukaryota</taxon>
        <taxon>Fungi</taxon>
        <taxon>Dikarya</taxon>
        <taxon>Ascomycota</taxon>
        <taxon>Saccharomycotina</taxon>
        <taxon>Saccharomycetes</taxon>
        <taxon>Saccharomycopsidaceae</taxon>
        <taxon>Saccharomycopsis</taxon>
    </lineage>
</organism>
<accession>A0AAV5QFV8</accession>
<evidence type="ECO:0000256" key="1">
    <source>
        <dbReference type="ARBA" id="ARBA00022723"/>
    </source>
</evidence>
<proteinExistence type="inferred from homology"/>
<evidence type="ECO:0000313" key="5">
    <source>
        <dbReference type="EMBL" id="GMM33551.1"/>
    </source>
</evidence>
<dbReference type="PANTHER" id="PTHR43782">
    <property type="entry name" value="ARGINASE"/>
    <property type="match status" value="1"/>
</dbReference>
<dbReference type="GO" id="GO:0005829">
    <property type="term" value="C:cytosol"/>
    <property type="evidence" value="ECO:0007669"/>
    <property type="project" value="TreeGrafter"/>
</dbReference>
<dbReference type="GO" id="GO:0004053">
    <property type="term" value="F:arginase activity"/>
    <property type="evidence" value="ECO:0007669"/>
    <property type="project" value="TreeGrafter"/>
</dbReference>
<dbReference type="GO" id="GO:0030145">
    <property type="term" value="F:manganese ion binding"/>
    <property type="evidence" value="ECO:0007669"/>
    <property type="project" value="TreeGrafter"/>
</dbReference>
<keyword evidence="6" id="KW-1185">Reference proteome</keyword>